<evidence type="ECO:0000313" key="4">
    <source>
        <dbReference type="Proteomes" id="UP000606786"/>
    </source>
</evidence>
<dbReference type="Proteomes" id="UP000606786">
    <property type="component" value="Unassembled WGS sequence"/>
</dbReference>
<accession>A0A811U616</accession>
<evidence type="ECO:0000259" key="2">
    <source>
        <dbReference type="SMART" id="SM00181"/>
    </source>
</evidence>
<dbReference type="InterPro" id="IPR009030">
    <property type="entry name" value="Growth_fac_rcpt_cys_sf"/>
</dbReference>
<proteinExistence type="predicted"/>
<sequence length="239" mass="25736">MTPLRLLLVCGLLAAAPLSLDAALLTCNIQLVNGEIKKVCRQLKCPVSCTNGVCSMQLQRCICNEGYEFVNGLCVPVCEPACQDNWHCTAPNICQCQDGYVLLDNQCQALCRPACAESQYCVAPNTCACSDGYRNTTTTSEGCEPICAEGCSEHSRCKAPNQCVCDEGYALQADGKCGPVCEPELCAHADCIEPYKCICHAGYYLHFESGVCKPLTTDMPVTGDDDMSQLIDVRFGGDP</sequence>
<dbReference type="AlphaFoldDB" id="A0A811U616"/>
<name>A0A811U616_CERCA</name>
<feature type="domain" description="EGF-like" evidence="2">
    <location>
        <begin position="180"/>
        <end position="213"/>
    </location>
</feature>
<organism evidence="3 4">
    <name type="scientific">Ceratitis capitata</name>
    <name type="common">Mediterranean fruit fly</name>
    <name type="synonym">Tephritis capitata</name>
    <dbReference type="NCBI Taxonomy" id="7213"/>
    <lineage>
        <taxon>Eukaryota</taxon>
        <taxon>Metazoa</taxon>
        <taxon>Ecdysozoa</taxon>
        <taxon>Arthropoda</taxon>
        <taxon>Hexapoda</taxon>
        <taxon>Insecta</taxon>
        <taxon>Pterygota</taxon>
        <taxon>Neoptera</taxon>
        <taxon>Endopterygota</taxon>
        <taxon>Diptera</taxon>
        <taxon>Brachycera</taxon>
        <taxon>Muscomorpha</taxon>
        <taxon>Tephritoidea</taxon>
        <taxon>Tephritidae</taxon>
        <taxon>Ceratitis</taxon>
        <taxon>Ceratitis</taxon>
    </lineage>
</organism>
<dbReference type="InterPro" id="IPR053255">
    <property type="entry name" value="EGF-like_domain"/>
</dbReference>
<keyword evidence="1" id="KW-0732">Signal</keyword>
<dbReference type="PANTHER" id="PTHR24047">
    <property type="entry name" value="FI01909P-RELATED"/>
    <property type="match status" value="1"/>
</dbReference>
<dbReference type="SMART" id="SM00181">
    <property type="entry name" value="EGF"/>
    <property type="match status" value="5"/>
</dbReference>
<feature type="signal peptide" evidence="1">
    <location>
        <begin position="1"/>
        <end position="22"/>
    </location>
</feature>
<feature type="chain" id="PRO_5032458921" evidence="1">
    <location>
        <begin position="23"/>
        <end position="239"/>
    </location>
</feature>
<feature type="domain" description="EGF-like" evidence="2">
    <location>
        <begin position="110"/>
        <end position="144"/>
    </location>
</feature>
<feature type="domain" description="EGF-like" evidence="2">
    <location>
        <begin position="77"/>
        <end position="108"/>
    </location>
</feature>
<dbReference type="PANTHER" id="PTHR24047:SF29">
    <property type="entry name" value="EATER-RELATED"/>
    <property type="match status" value="1"/>
</dbReference>
<keyword evidence="4" id="KW-1185">Reference proteome</keyword>
<protein>
    <submittedName>
        <fullName evidence="3">(Mediterranean fruit fly) hypothetical protein</fullName>
    </submittedName>
</protein>
<evidence type="ECO:0000256" key="1">
    <source>
        <dbReference type="SAM" id="SignalP"/>
    </source>
</evidence>
<evidence type="ECO:0000313" key="3">
    <source>
        <dbReference type="EMBL" id="CAD6993626.1"/>
    </source>
</evidence>
<feature type="domain" description="EGF-like" evidence="2">
    <location>
        <begin position="44"/>
        <end position="75"/>
    </location>
</feature>
<gene>
    <name evidence="3" type="ORF">CCAP1982_LOCUS2435</name>
</gene>
<dbReference type="InterPro" id="IPR000742">
    <property type="entry name" value="EGF"/>
</dbReference>
<dbReference type="Gene3D" id="2.10.25.10">
    <property type="entry name" value="Laminin"/>
    <property type="match status" value="3"/>
</dbReference>
<dbReference type="OrthoDB" id="409374at2759"/>
<dbReference type="EMBL" id="CAJHJT010000001">
    <property type="protein sequence ID" value="CAD6993626.1"/>
    <property type="molecule type" value="Genomic_DNA"/>
</dbReference>
<reference evidence="3" key="1">
    <citation type="submission" date="2020-11" db="EMBL/GenBank/DDBJ databases">
        <authorList>
            <person name="Whitehead M."/>
        </authorList>
    </citation>
    <scope>NUCLEOTIDE SEQUENCE</scope>
    <source>
        <strain evidence="3">EGII</strain>
    </source>
</reference>
<dbReference type="SUPFAM" id="SSF57184">
    <property type="entry name" value="Growth factor receptor domain"/>
    <property type="match status" value="1"/>
</dbReference>
<feature type="domain" description="EGF-like" evidence="2">
    <location>
        <begin position="146"/>
        <end position="178"/>
    </location>
</feature>
<comment type="caution">
    <text evidence="3">The sequence shown here is derived from an EMBL/GenBank/DDBJ whole genome shotgun (WGS) entry which is preliminary data.</text>
</comment>